<accession>A0A5A5T876</accession>
<organism evidence="1 2">
    <name type="scientific">Dictyobacter arantiisoli</name>
    <dbReference type="NCBI Taxonomy" id="2014874"/>
    <lineage>
        <taxon>Bacteria</taxon>
        <taxon>Bacillati</taxon>
        <taxon>Chloroflexota</taxon>
        <taxon>Ktedonobacteria</taxon>
        <taxon>Ktedonobacterales</taxon>
        <taxon>Dictyobacteraceae</taxon>
        <taxon>Dictyobacter</taxon>
    </lineage>
</organism>
<comment type="caution">
    <text evidence="1">The sequence shown here is derived from an EMBL/GenBank/DDBJ whole genome shotgun (WGS) entry which is preliminary data.</text>
</comment>
<reference evidence="1 2" key="1">
    <citation type="submission" date="2019-01" db="EMBL/GenBank/DDBJ databases">
        <title>Draft genome sequence of Dictyobacter sp. Uno17.</title>
        <authorList>
            <person name="Wang C.M."/>
            <person name="Zheng Y."/>
            <person name="Sakai Y."/>
            <person name="Abe K."/>
            <person name="Yokota A."/>
            <person name="Yabe S."/>
        </authorList>
    </citation>
    <scope>NUCLEOTIDE SEQUENCE [LARGE SCALE GENOMIC DNA]</scope>
    <source>
        <strain evidence="1 2">Uno17</strain>
    </source>
</reference>
<name>A0A5A5T876_9CHLR</name>
<sequence>MEDVSLQQAYEILHHYLVEQDGLMYRIEQGLPFDKSILVQLEQAFKKIQNAWKQQSEIPKRVAYMLSSVLPRLDTYMQQHPEKIELGEVFMRVSEWIDKIFATEPLDEVSAIAVVSMQAWSLPSIPLELRQCHDLDQPAGRLALSEFFEALDTLAEKWQLKEEVSKLAAGSMIFARDTFISEGDRYTGVQKQKILQAQEKLVQKIGKCLHG</sequence>
<proteinExistence type="predicted"/>
<evidence type="ECO:0000313" key="2">
    <source>
        <dbReference type="Proteomes" id="UP000322530"/>
    </source>
</evidence>
<gene>
    <name evidence="1" type="ORF">KDI_11720</name>
</gene>
<dbReference type="Proteomes" id="UP000322530">
    <property type="component" value="Unassembled WGS sequence"/>
</dbReference>
<dbReference type="EMBL" id="BIXY01000012">
    <property type="protein sequence ID" value="GCF07608.1"/>
    <property type="molecule type" value="Genomic_DNA"/>
</dbReference>
<keyword evidence="2" id="KW-1185">Reference proteome</keyword>
<dbReference type="RefSeq" id="WP_149400622.1">
    <property type="nucleotide sequence ID" value="NZ_BIXY01000012.1"/>
</dbReference>
<evidence type="ECO:0000313" key="1">
    <source>
        <dbReference type="EMBL" id="GCF07608.1"/>
    </source>
</evidence>
<dbReference type="AlphaFoldDB" id="A0A5A5T876"/>
<protein>
    <submittedName>
        <fullName evidence="1">Uncharacterized protein</fullName>
    </submittedName>
</protein>